<dbReference type="EMBL" id="CM010716">
    <property type="protein sequence ID" value="RZC49488.1"/>
    <property type="molecule type" value="Genomic_DNA"/>
</dbReference>
<reference evidence="1 2" key="1">
    <citation type="journal article" date="2018" name="Science">
        <title>The opium poppy genome and morphinan production.</title>
        <authorList>
            <person name="Guo L."/>
            <person name="Winzer T."/>
            <person name="Yang X."/>
            <person name="Li Y."/>
            <person name="Ning Z."/>
            <person name="He Z."/>
            <person name="Teodor R."/>
            <person name="Lu Y."/>
            <person name="Bowser T.A."/>
            <person name="Graham I.A."/>
            <person name="Ye K."/>
        </authorList>
    </citation>
    <scope>NUCLEOTIDE SEQUENCE [LARGE SCALE GENOMIC DNA]</scope>
    <source>
        <strain evidence="2">cv. HN1</strain>
        <tissue evidence="1">Leaves</tissue>
    </source>
</reference>
<dbReference type="AlphaFoldDB" id="A0A4Y7IPR7"/>
<keyword evidence="2" id="KW-1185">Reference proteome</keyword>
<organism evidence="1 2">
    <name type="scientific">Papaver somniferum</name>
    <name type="common">Opium poppy</name>
    <dbReference type="NCBI Taxonomy" id="3469"/>
    <lineage>
        <taxon>Eukaryota</taxon>
        <taxon>Viridiplantae</taxon>
        <taxon>Streptophyta</taxon>
        <taxon>Embryophyta</taxon>
        <taxon>Tracheophyta</taxon>
        <taxon>Spermatophyta</taxon>
        <taxon>Magnoliopsida</taxon>
        <taxon>Ranunculales</taxon>
        <taxon>Papaveraceae</taxon>
        <taxon>Papaveroideae</taxon>
        <taxon>Papaver</taxon>
    </lineage>
</organism>
<dbReference type="Proteomes" id="UP000316621">
    <property type="component" value="Chromosome 2"/>
</dbReference>
<evidence type="ECO:0000313" key="1">
    <source>
        <dbReference type="EMBL" id="RZC49488.1"/>
    </source>
</evidence>
<name>A0A4Y7IPR7_PAPSO</name>
<evidence type="ECO:0000313" key="2">
    <source>
        <dbReference type="Proteomes" id="UP000316621"/>
    </source>
</evidence>
<gene>
    <name evidence="1" type="ORF">C5167_017915</name>
</gene>
<dbReference type="Gramene" id="RZC49488">
    <property type="protein sequence ID" value="RZC49488"/>
    <property type="gene ID" value="C5167_017915"/>
</dbReference>
<sequence>MSLLSNLPEGIHDDIFLWLPAESILSCRNMDGVKESWIKKYTTTQLPSPSSDIPFWRPLWYFDNGEILVDNDRRQLLLYNPTTEKVRSVVVREITVANIRQSYVESIVSVGSGTYLEKRITDGVVKNSEPQRLSLPSKIHQHGKPHLGSMVVHLNFALVFRTAESYSVHFQAEYPEHSSFLSLAEMEKEVNLILDTLGLMSYLSYSEPRHWISTRNQSSKLTVDASWTSNAVPAGFGIILAKKFLLSN</sequence>
<protein>
    <recommendedName>
        <fullName evidence="3">F-box domain-containing protein</fullName>
    </recommendedName>
</protein>
<evidence type="ECO:0008006" key="3">
    <source>
        <dbReference type="Google" id="ProtNLM"/>
    </source>
</evidence>
<accession>A0A4Y7IPR7</accession>
<proteinExistence type="predicted"/>